<proteinExistence type="predicted"/>
<accession>A0ACC0TSZ5</accession>
<dbReference type="Proteomes" id="UP001207468">
    <property type="component" value="Unassembled WGS sequence"/>
</dbReference>
<evidence type="ECO:0000313" key="2">
    <source>
        <dbReference type="Proteomes" id="UP001207468"/>
    </source>
</evidence>
<dbReference type="EMBL" id="JAGFNK010000665">
    <property type="protein sequence ID" value="KAI9445612.1"/>
    <property type="molecule type" value="Genomic_DNA"/>
</dbReference>
<evidence type="ECO:0000313" key="1">
    <source>
        <dbReference type="EMBL" id="KAI9445612.1"/>
    </source>
</evidence>
<keyword evidence="2" id="KW-1185">Reference proteome</keyword>
<name>A0ACC0TSZ5_9AGAM</name>
<gene>
    <name evidence="1" type="ORF">F5148DRAFT_1153770</name>
</gene>
<protein>
    <submittedName>
        <fullName evidence="1">Uncharacterized protein</fullName>
    </submittedName>
</protein>
<organism evidence="1 2">
    <name type="scientific">Russula earlei</name>
    <dbReference type="NCBI Taxonomy" id="71964"/>
    <lineage>
        <taxon>Eukaryota</taxon>
        <taxon>Fungi</taxon>
        <taxon>Dikarya</taxon>
        <taxon>Basidiomycota</taxon>
        <taxon>Agaricomycotina</taxon>
        <taxon>Agaricomycetes</taxon>
        <taxon>Russulales</taxon>
        <taxon>Russulaceae</taxon>
        <taxon>Russula</taxon>
    </lineage>
</organism>
<comment type="caution">
    <text evidence="1">The sequence shown here is derived from an EMBL/GenBank/DDBJ whole genome shotgun (WGS) entry which is preliminary data.</text>
</comment>
<sequence>MLALIATGALLDNLAHNVHQNVEPAHCATMCMQENVWGGPVDPLLRLLVLPQLDTSGSASTMADGACWADADVDVEENADGGVRGGGVLSFDLILLSDLIFNHSQHRALLTTCEHAIAPAGRSFLMTQVYTAIKEWESSTGVPRSQLLQNIVGIIC</sequence>
<reference evidence="1" key="1">
    <citation type="submission" date="2021-03" db="EMBL/GenBank/DDBJ databases">
        <title>Evolutionary priming and transition to the ectomycorrhizal habit in an iconic lineage of mushroom-forming fungi: is preadaptation a requirement?</title>
        <authorList>
            <consortium name="DOE Joint Genome Institute"/>
            <person name="Looney B.P."/>
            <person name="Miyauchi S."/>
            <person name="Morin E."/>
            <person name="Drula E."/>
            <person name="Courty P.E."/>
            <person name="Chicoki N."/>
            <person name="Fauchery L."/>
            <person name="Kohler A."/>
            <person name="Kuo A."/>
            <person name="LaButti K."/>
            <person name="Pangilinan J."/>
            <person name="Lipzen A."/>
            <person name="Riley R."/>
            <person name="Andreopoulos W."/>
            <person name="He G."/>
            <person name="Johnson J."/>
            <person name="Barry K.W."/>
            <person name="Grigoriev I.V."/>
            <person name="Nagy L."/>
            <person name="Hibbett D."/>
            <person name="Henrissat B."/>
            <person name="Matheny P.B."/>
            <person name="Labbe J."/>
            <person name="Martin A.F."/>
        </authorList>
    </citation>
    <scope>NUCLEOTIDE SEQUENCE</scope>
    <source>
        <strain evidence="1">BPL698</strain>
    </source>
</reference>